<sequence length="828" mass="91760">MGASNSPLAASFQPSISHGLKENKSTVSQQRTSMSQAPCSSSTQRHRIHFNSRTGDGQPHEDHAKTKLSRNSSQYQDERKSTRSHSRVPVVSPAALLSEDNLYALSKNQVAHFAPGSRVYPTVSTTRRHLPKPHAGAVERPQTQNLPEKARPLSTSSFTTPALKQHALPRTQHVGETTVPRQTVRIPTKSSSRSTLASSSRQSSTSGEALSPGDAAPSGLYLTKSRSTSSSSSRSLIHTRSAAFINERDNIMKGRRELKTIDEVDSARKQQLRSSVHSQLPTRPPGLDVAAAGSSTKAALRPAPSSASALPSPEHNTQTKRLSQLLGKTSLDGPAGTRDRASSFFQDQRQPTSKFSLVLFLSDPDRLATLLQYLPFEDWYNLLGASHEVRLMVSCNELLREEVFERYLANIGYSRWIWREPEPIMLSLSDLEHYIQSSSIPLRDYARVAEQYLMFQSLPVTEQNQEVNDAFQWLARATRAYNRVVLRLRAQAEMLDSINDDKSSDASCSFSASSSRGSSQCSHHLNSHPSSTASFLSGTSASVPQGTKPSKSNFSSPLYRRGRAALLRVFVPSPQGEWLSDASILECEAELKRASLTHAMRLGDVVWDVALGEEASNIGKMIWDGWYLLDLDYTYSSAGDIPKHIPSLALPPSYFHRIISTGPLHMDPIVRIDVTPWKHEIMRNLQLMQDRLVVGTPQGQLQNAVKWVHRSTFMIRPPPSRPNTLQTKRSASSITSMSGSGAIPITTPNGHHTVHPSWYGAVIIETDGSNESLEDLKERCGLGTFPKKTTSSRKQKDGCEKMVWRILRDKSRPGEIWIRLVGPRERLM</sequence>
<organism evidence="2 3">
    <name type="scientific">Moniliophthora roreri (strain MCA 2997)</name>
    <name type="common">Cocoa frosty pod rot fungus</name>
    <name type="synonym">Crinipellis roreri</name>
    <dbReference type="NCBI Taxonomy" id="1381753"/>
    <lineage>
        <taxon>Eukaryota</taxon>
        <taxon>Fungi</taxon>
        <taxon>Dikarya</taxon>
        <taxon>Basidiomycota</taxon>
        <taxon>Agaricomycotina</taxon>
        <taxon>Agaricomycetes</taxon>
        <taxon>Agaricomycetidae</taxon>
        <taxon>Agaricales</taxon>
        <taxon>Marasmiineae</taxon>
        <taxon>Marasmiaceae</taxon>
        <taxon>Moniliophthora</taxon>
    </lineage>
</organism>
<feature type="compositionally biased region" description="Polar residues" evidence="1">
    <location>
        <begin position="25"/>
        <end position="43"/>
    </location>
</feature>
<dbReference type="KEGG" id="mrr:Moror_12559"/>
<name>V2XPP4_MONRO</name>
<feature type="region of interest" description="Disordered" evidence="1">
    <location>
        <begin position="262"/>
        <end position="347"/>
    </location>
</feature>
<evidence type="ECO:0000313" key="3">
    <source>
        <dbReference type="Proteomes" id="UP000017559"/>
    </source>
</evidence>
<dbReference type="Proteomes" id="UP000017559">
    <property type="component" value="Unassembled WGS sequence"/>
</dbReference>
<reference evidence="2 3" key="1">
    <citation type="journal article" date="2014" name="BMC Genomics">
        <title>Genome and secretome analysis of the hemibiotrophic fungal pathogen, Moniliophthora roreri, which causes frosty pod rot disease of cacao: mechanisms of the biotrophic and necrotrophic phases.</title>
        <authorList>
            <person name="Meinhardt L.W."/>
            <person name="Costa G.G.L."/>
            <person name="Thomazella D.P.T."/>
            <person name="Teixeira P.J.P.L."/>
            <person name="Carazzolle M.F."/>
            <person name="Schuster S.C."/>
            <person name="Carlson J.E."/>
            <person name="Guiltinan M.J."/>
            <person name="Mieczkowski P."/>
            <person name="Farmer A."/>
            <person name="Ramaraj T."/>
            <person name="Crozier J."/>
            <person name="Davis R.E."/>
            <person name="Shao J."/>
            <person name="Melnick R.L."/>
            <person name="Pereira G.A.G."/>
            <person name="Bailey B.A."/>
        </authorList>
    </citation>
    <scope>NUCLEOTIDE SEQUENCE [LARGE SCALE GENOMIC DNA]</scope>
    <source>
        <strain evidence="2 3">MCA 2997</strain>
    </source>
</reference>
<feature type="compositionally biased region" description="Polar residues" evidence="1">
    <location>
        <begin position="1"/>
        <end position="16"/>
    </location>
</feature>
<dbReference type="EMBL" id="AWSO01000068">
    <property type="protein sequence ID" value="ESK95692.1"/>
    <property type="molecule type" value="Genomic_DNA"/>
</dbReference>
<feature type="region of interest" description="Disordered" evidence="1">
    <location>
        <begin position="532"/>
        <end position="556"/>
    </location>
</feature>
<proteinExistence type="predicted"/>
<dbReference type="HOGENOM" id="CLU_342270_0_0_1"/>
<dbReference type="AlphaFoldDB" id="V2XPP4"/>
<gene>
    <name evidence="2" type="ORF">Moror_12559</name>
</gene>
<feature type="compositionally biased region" description="Polar residues" evidence="1">
    <location>
        <begin position="272"/>
        <end position="281"/>
    </location>
</feature>
<comment type="caution">
    <text evidence="2">The sequence shown here is derived from an EMBL/GenBank/DDBJ whole genome shotgun (WGS) entry which is preliminary data.</text>
</comment>
<dbReference type="OrthoDB" id="3365519at2759"/>
<feature type="region of interest" description="Disordered" evidence="1">
    <location>
        <begin position="1"/>
        <end position="88"/>
    </location>
</feature>
<keyword evidence="3" id="KW-1185">Reference proteome</keyword>
<feature type="compositionally biased region" description="Low complexity" evidence="1">
    <location>
        <begin position="298"/>
        <end position="313"/>
    </location>
</feature>
<evidence type="ECO:0000313" key="2">
    <source>
        <dbReference type="EMBL" id="ESK95692.1"/>
    </source>
</evidence>
<feature type="compositionally biased region" description="Polar residues" evidence="1">
    <location>
        <begin position="153"/>
        <end position="162"/>
    </location>
</feature>
<feature type="compositionally biased region" description="Low complexity" evidence="1">
    <location>
        <begin position="190"/>
        <end position="206"/>
    </location>
</feature>
<protein>
    <submittedName>
        <fullName evidence="2">Uncharacterized protein</fullName>
    </submittedName>
</protein>
<feature type="compositionally biased region" description="Low complexity" evidence="1">
    <location>
        <begin position="220"/>
        <end position="236"/>
    </location>
</feature>
<evidence type="ECO:0000256" key="1">
    <source>
        <dbReference type="SAM" id="MobiDB-lite"/>
    </source>
</evidence>
<feature type="region of interest" description="Disordered" evidence="1">
    <location>
        <begin position="125"/>
        <end position="236"/>
    </location>
</feature>
<accession>V2XPP4</accession>